<evidence type="ECO:0000256" key="5">
    <source>
        <dbReference type="SAM" id="Phobius"/>
    </source>
</evidence>
<dbReference type="EMBL" id="MDYP01000022">
    <property type="protein sequence ID" value="OQE05703.1"/>
    <property type="molecule type" value="Genomic_DNA"/>
</dbReference>
<dbReference type="PANTHER" id="PTHR23502">
    <property type="entry name" value="MAJOR FACILITATOR SUPERFAMILY"/>
    <property type="match status" value="1"/>
</dbReference>
<keyword evidence="3 5" id="KW-1133">Transmembrane helix</keyword>
<feature type="transmembrane region" description="Helical" evidence="5">
    <location>
        <begin position="418"/>
        <end position="440"/>
    </location>
</feature>
<dbReference type="PROSITE" id="PS50850">
    <property type="entry name" value="MFS"/>
    <property type="match status" value="1"/>
</dbReference>
<sequence>MSVQLADLNHYTQSKNEEAPFSAMHDHVEHATLPIEHPSQKDQSTVIGDDPDYPVNWPRYKVKFLISETLDSKLTCLKRNINLGLISFHAFMTNFVGAGIIPVYSTLAEKFGVEIQDVSYLTSIHILCTGLTPFFLVPLSTRFGRRPVWLVSTLFTAVCNVGCAESQSYAPMLVCRILGSLMLGAPIALGPPVVMELFAEQDRGIALGTWSVFVTLGPLTGPFVMGFVSERLGWQWIYWIFTLISGAQFVLYFLFSPETRYIQREKSTSTSSLMKLITFSRIDPTPFSMSEIIRPFSMGKRMTILLPVLSHSMIFCLSAAMLTMEIPQLFATRFELGPEQTGIQFLGIIVGTILGEAFNVVVLSLMNRRTVEKQPHAVNPRNYLIASYLGFVSMIVGLVVFCVLLGNTLPMHYKVSPIIGIGVAGFGNQLVSNFLINYIMHIHSDNAANASIFLGFIRQTWSFIGPFWFPAMFETVGITNCAGLLSALVVISALPVIWLHWRSRS</sequence>
<dbReference type="InterPro" id="IPR036259">
    <property type="entry name" value="MFS_trans_sf"/>
</dbReference>
<keyword evidence="2 5" id="KW-0812">Transmembrane</keyword>
<comment type="caution">
    <text evidence="7">The sequence shown here is derived from an EMBL/GenBank/DDBJ whole genome shotgun (WGS) entry which is preliminary data.</text>
</comment>
<evidence type="ECO:0000256" key="2">
    <source>
        <dbReference type="ARBA" id="ARBA00022692"/>
    </source>
</evidence>
<evidence type="ECO:0000259" key="6">
    <source>
        <dbReference type="PROSITE" id="PS50850"/>
    </source>
</evidence>
<proteinExistence type="predicted"/>
<dbReference type="AlphaFoldDB" id="A0A1V6RWB9"/>
<evidence type="ECO:0000256" key="4">
    <source>
        <dbReference type="ARBA" id="ARBA00023136"/>
    </source>
</evidence>
<dbReference type="STRING" id="29845.A0A1V6RWB9"/>
<protein>
    <recommendedName>
        <fullName evidence="6">Major facilitator superfamily (MFS) profile domain-containing protein</fullName>
    </recommendedName>
</protein>
<evidence type="ECO:0000256" key="3">
    <source>
        <dbReference type="ARBA" id="ARBA00022989"/>
    </source>
</evidence>
<feature type="transmembrane region" description="Helical" evidence="5">
    <location>
        <begin position="236"/>
        <end position="255"/>
    </location>
</feature>
<dbReference type="InterPro" id="IPR020846">
    <property type="entry name" value="MFS_dom"/>
</dbReference>
<feature type="transmembrane region" description="Helical" evidence="5">
    <location>
        <begin position="477"/>
        <end position="501"/>
    </location>
</feature>
<feature type="transmembrane region" description="Helical" evidence="5">
    <location>
        <begin position="205"/>
        <end position="224"/>
    </location>
</feature>
<feature type="transmembrane region" description="Helical" evidence="5">
    <location>
        <begin position="452"/>
        <end position="471"/>
    </location>
</feature>
<feature type="transmembrane region" description="Helical" evidence="5">
    <location>
        <begin position="148"/>
        <end position="170"/>
    </location>
</feature>
<evidence type="ECO:0000313" key="8">
    <source>
        <dbReference type="Proteomes" id="UP000191518"/>
    </source>
</evidence>
<dbReference type="Pfam" id="PF07690">
    <property type="entry name" value="MFS_1"/>
    <property type="match status" value="1"/>
</dbReference>
<dbReference type="SUPFAM" id="SSF103473">
    <property type="entry name" value="MFS general substrate transporter"/>
    <property type="match status" value="1"/>
</dbReference>
<feature type="transmembrane region" description="Helical" evidence="5">
    <location>
        <begin position="118"/>
        <end position="136"/>
    </location>
</feature>
<evidence type="ECO:0000313" key="7">
    <source>
        <dbReference type="EMBL" id="OQE05703.1"/>
    </source>
</evidence>
<keyword evidence="8" id="KW-1185">Reference proteome</keyword>
<feature type="transmembrane region" description="Helical" evidence="5">
    <location>
        <begin position="176"/>
        <end position="198"/>
    </location>
</feature>
<dbReference type="InterPro" id="IPR011701">
    <property type="entry name" value="MFS"/>
</dbReference>
<dbReference type="Proteomes" id="UP000191518">
    <property type="component" value="Unassembled WGS sequence"/>
</dbReference>
<dbReference type="Gene3D" id="1.20.1250.20">
    <property type="entry name" value="MFS general substrate transporter like domains"/>
    <property type="match status" value="1"/>
</dbReference>
<accession>A0A1V6RWB9</accession>
<feature type="transmembrane region" description="Helical" evidence="5">
    <location>
        <begin position="385"/>
        <end position="406"/>
    </location>
</feature>
<feature type="transmembrane region" description="Helical" evidence="5">
    <location>
        <begin position="304"/>
        <end position="323"/>
    </location>
</feature>
<feature type="transmembrane region" description="Helical" evidence="5">
    <location>
        <begin position="343"/>
        <end position="365"/>
    </location>
</feature>
<feature type="transmembrane region" description="Helical" evidence="5">
    <location>
        <begin position="83"/>
        <end position="106"/>
    </location>
</feature>
<keyword evidence="4 5" id="KW-0472">Membrane</keyword>
<dbReference type="GO" id="GO:0005886">
    <property type="term" value="C:plasma membrane"/>
    <property type="evidence" value="ECO:0007669"/>
    <property type="project" value="TreeGrafter"/>
</dbReference>
<dbReference type="GO" id="GO:0022857">
    <property type="term" value="F:transmembrane transporter activity"/>
    <property type="evidence" value="ECO:0007669"/>
    <property type="project" value="InterPro"/>
</dbReference>
<reference evidence="8" key="1">
    <citation type="journal article" date="2017" name="Nat. Microbiol.">
        <title>Global analysis of biosynthetic gene clusters reveals vast potential of secondary metabolite production in Penicillium species.</title>
        <authorList>
            <person name="Nielsen J.C."/>
            <person name="Grijseels S."/>
            <person name="Prigent S."/>
            <person name="Ji B."/>
            <person name="Dainat J."/>
            <person name="Nielsen K.F."/>
            <person name="Frisvad J.C."/>
            <person name="Workman M."/>
            <person name="Nielsen J."/>
        </authorList>
    </citation>
    <scope>NUCLEOTIDE SEQUENCE [LARGE SCALE GENOMIC DNA]</scope>
    <source>
        <strain evidence="8">IBT 29486</strain>
    </source>
</reference>
<comment type="subcellular location">
    <subcellularLocation>
        <location evidence="1">Membrane</location>
        <topology evidence="1">Multi-pass membrane protein</topology>
    </subcellularLocation>
</comment>
<evidence type="ECO:0000256" key="1">
    <source>
        <dbReference type="ARBA" id="ARBA00004141"/>
    </source>
</evidence>
<organism evidence="7 8">
    <name type="scientific">Penicillium vulpinum</name>
    <dbReference type="NCBI Taxonomy" id="29845"/>
    <lineage>
        <taxon>Eukaryota</taxon>
        <taxon>Fungi</taxon>
        <taxon>Dikarya</taxon>
        <taxon>Ascomycota</taxon>
        <taxon>Pezizomycotina</taxon>
        <taxon>Eurotiomycetes</taxon>
        <taxon>Eurotiomycetidae</taxon>
        <taxon>Eurotiales</taxon>
        <taxon>Aspergillaceae</taxon>
        <taxon>Penicillium</taxon>
    </lineage>
</organism>
<feature type="domain" description="Major facilitator superfamily (MFS) profile" evidence="6">
    <location>
        <begin position="82"/>
        <end position="504"/>
    </location>
</feature>
<dbReference type="PANTHER" id="PTHR23502:SF2">
    <property type="entry name" value="TRANSPORTER, PUTATIVE (AFU_ORTHOLOGUE AFUA_2G08910)-RELATED"/>
    <property type="match status" value="1"/>
</dbReference>
<name>A0A1V6RWB9_9EURO</name>
<gene>
    <name evidence="7" type="ORF">PENVUL_c022G07909</name>
</gene>